<name>A0A4Q1ULX3_9BRAD</name>
<accession>A0A4Q1ULX3</accession>
<comment type="caution">
    <text evidence="3">The sequence shown here is derived from an EMBL/GenBank/DDBJ whole genome shotgun (WGS) entry which is preliminary data.</text>
</comment>
<dbReference type="InterPro" id="IPR032623">
    <property type="entry name" value="FecR_N"/>
</dbReference>
<feature type="compositionally biased region" description="Basic residues" evidence="1">
    <location>
        <begin position="76"/>
        <end position="87"/>
    </location>
</feature>
<organism evidence="3 4">
    <name type="scientific">Bradyrhizobium betae</name>
    <dbReference type="NCBI Taxonomy" id="244734"/>
    <lineage>
        <taxon>Bacteria</taxon>
        <taxon>Pseudomonadati</taxon>
        <taxon>Pseudomonadota</taxon>
        <taxon>Alphaproteobacteria</taxon>
        <taxon>Hyphomicrobiales</taxon>
        <taxon>Nitrobacteraceae</taxon>
        <taxon>Bradyrhizobium</taxon>
    </lineage>
</organism>
<evidence type="ECO:0000313" key="4">
    <source>
        <dbReference type="Proteomes" id="UP000290819"/>
    </source>
</evidence>
<evidence type="ECO:0000256" key="1">
    <source>
        <dbReference type="SAM" id="MobiDB-lite"/>
    </source>
</evidence>
<protein>
    <recommendedName>
        <fullName evidence="2">FecR N-terminal domain-containing protein</fullName>
    </recommendedName>
</protein>
<dbReference type="AlphaFoldDB" id="A0A4Q1ULX3"/>
<dbReference type="RefSeq" id="WP_206736221.1">
    <property type="nucleotide sequence ID" value="NZ_MZXW01000050.1"/>
</dbReference>
<reference evidence="3 4" key="1">
    <citation type="submission" date="2017-03" db="EMBL/GenBank/DDBJ databases">
        <authorList>
            <person name="Safronova V.I."/>
            <person name="Sazanova A.L."/>
            <person name="Chirak E.R."/>
        </authorList>
    </citation>
    <scope>NUCLEOTIDE SEQUENCE [LARGE SCALE GENOMIC DNA]</scope>
    <source>
        <strain evidence="3 4">Opo-243</strain>
    </source>
</reference>
<dbReference type="EMBL" id="MZXW01000050">
    <property type="protein sequence ID" value="RXT36474.1"/>
    <property type="molecule type" value="Genomic_DNA"/>
</dbReference>
<feature type="domain" description="FecR N-terminal" evidence="2">
    <location>
        <begin position="17"/>
        <end position="56"/>
    </location>
</feature>
<proteinExistence type="predicted"/>
<evidence type="ECO:0000259" key="2">
    <source>
        <dbReference type="Pfam" id="PF16220"/>
    </source>
</evidence>
<gene>
    <name evidence="3" type="ORF">B5V03_32975</name>
</gene>
<evidence type="ECO:0000313" key="3">
    <source>
        <dbReference type="EMBL" id="RXT36474.1"/>
    </source>
</evidence>
<keyword evidence="4" id="KW-1185">Reference proteome</keyword>
<sequence length="87" mass="9819">MTKRSHQIDHLDPLIRDALSWVILLKSGEATLDDAEQLMDWRARSSAHEEAFRDAVRCWRSIGAALAGSRAAPAPRQRRKSKSKPRA</sequence>
<dbReference type="Pfam" id="PF16220">
    <property type="entry name" value="DUF4880"/>
    <property type="match status" value="1"/>
</dbReference>
<dbReference type="Proteomes" id="UP000290819">
    <property type="component" value="Unassembled WGS sequence"/>
</dbReference>
<feature type="region of interest" description="Disordered" evidence="1">
    <location>
        <begin position="68"/>
        <end position="87"/>
    </location>
</feature>